<feature type="compositionally biased region" description="Low complexity" evidence="1">
    <location>
        <begin position="246"/>
        <end position="257"/>
    </location>
</feature>
<feature type="compositionally biased region" description="Acidic residues" evidence="1">
    <location>
        <begin position="463"/>
        <end position="476"/>
    </location>
</feature>
<accession>A0AB34JF45</accession>
<comment type="caution">
    <text evidence="2">The sequence shown here is derived from an EMBL/GenBank/DDBJ whole genome shotgun (WGS) entry which is preliminary data.</text>
</comment>
<evidence type="ECO:0000256" key="1">
    <source>
        <dbReference type="SAM" id="MobiDB-lite"/>
    </source>
</evidence>
<feature type="region of interest" description="Disordered" evidence="1">
    <location>
        <begin position="434"/>
        <end position="541"/>
    </location>
</feature>
<name>A0AB34JF45_PRYPA</name>
<organism evidence="2 3">
    <name type="scientific">Prymnesium parvum</name>
    <name type="common">Toxic golden alga</name>
    <dbReference type="NCBI Taxonomy" id="97485"/>
    <lineage>
        <taxon>Eukaryota</taxon>
        <taxon>Haptista</taxon>
        <taxon>Haptophyta</taxon>
        <taxon>Prymnesiophyceae</taxon>
        <taxon>Prymnesiales</taxon>
        <taxon>Prymnesiaceae</taxon>
        <taxon>Prymnesium</taxon>
    </lineage>
</organism>
<gene>
    <name evidence="2" type="ORF">AB1Y20_023082</name>
</gene>
<feature type="region of interest" description="Disordered" evidence="1">
    <location>
        <begin position="364"/>
        <end position="390"/>
    </location>
</feature>
<sequence length="541" mass="57475">MSPSDKGPRSSFSRWWENLASPPSADPGVADPPLPQSPVVERCEILGQALALRSAASADVQVLYTIMVHLAQSTRVTGSDGGRRIVQRDLNDFKDFERAMRRKAGGAVPFRRRRSAEDPPPLPASPSQLELQDWLQQVVARRSLWEGEIAVFLGLTASESAATAAEADLTSDALSAAARALQEAAQTSEVPSDEVVRQALLAAQEMARQQQLEAFHLPPATPAPSAAADPPAVAEEPSEGTSRAGPPLAAPSAAYEEPSAEARVRVLELELQRTRELQKAEEERRLALEAQMREERELFSSRLARLEEAHAAQAGLTQAAAQQLALQTSAATEAMLAVQAAQRELEEQKRLAAEERERAIRLEAERTPPGDAARAVSPGGHALTDASQRTPLSAADLEEVVKALAIQMGAVYDDAGVARGSYADYGVDDYFEGESDYGSMSEGAGEDRYDEPEAEHGGASEAEYGEPETQLGDEPEAEHGDAPEAGRGDTPEADHGEKPGAPCGDEPEADHEGKPEAGHGPNGAVLATHEECGPATLPAVS</sequence>
<reference evidence="2 3" key="1">
    <citation type="journal article" date="2024" name="Science">
        <title>Giant polyketide synthase enzymes in the biosynthesis of giant marine polyether toxins.</title>
        <authorList>
            <person name="Fallon T.R."/>
            <person name="Shende V.V."/>
            <person name="Wierzbicki I.H."/>
            <person name="Pendleton A.L."/>
            <person name="Watervoot N.F."/>
            <person name="Auber R.P."/>
            <person name="Gonzalez D.J."/>
            <person name="Wisecaver J.H."/>
            <person name="Moore B.S."/>
        </authorList>
    </citation>
    <scope>NUCLEOTIDE SEQUENCE [LARGE SCALE GENOMIC DNA]</scope>
    <source>
        <strain evidence="2 3">12B1</strain>
    </source>
</reference>
<feature type="compositionally biased region" description="Low complexity" evidence="1">
    <location>
        <begin position="223"/>
        <end position="235"/>
    </location>
</feature>
<dbReference type="Proteomes" id="UP001515480">
    <property type="component" value="Unassembled WGS sequence"/>
</dbReference>
<keyword evidence="3" id="KW-1185">Reference proteome</keyword>
<evidence type="ECO:0008006" key="4">
    <source>
        <dbReference type="Google" id="ProtNLM"/>
    </source>
</evidence>
<evidence type="ECO:0000313" key="2">
    <source>
        <dbReference type="EMBL" id="KAL1519568.1"/>
    </source>
</evidence>
<protein>
    <recommendedName>
        <fullName evidence="4">PX domain-containing protein</fullName>
    </recommendedName>
</protein>
<dbReference type="AlphaFoldDB" id="A0AB34JF45"/>
<feature type="region of interest" description="Disordered" evidence="1">
    <location>
        <begin position="1"/>
        <end position="36"/>
    </location>
</feature>
<feature type="region of interest" description="Disordered" evidence="1">
    <location>
        <begin position="218"/>
        <end position="257"/>
    </location>
</feature>
<evidence type="ECO:0000313" key="3">
    <source>
        <dbReference type="Proteomes" id="UP001515480"/>
    </source>
</evidence>
<dbReference type="EMBL" id="JBGBPQ010000009">
    <property type="protein sequence ID" value="KAL1519568.1"/>
    <property type="molecule type" value="Genomic_DNA"/>
</dbReference>
<feature type="region of interest" description="Disordered" evidence="1">
    <location>
        <begin position="107"/>
        <end position="127"/>
    </location>
</feature>
<feature type="compositionally biased region" description="Basic and acidic residues" evidence="1">
    <location>
        <begin position="477"/>
        <end position="498"/>
    </location>
</feature>
<proteinExistence type="predicted"/>